<dbReference type="Gene3D" id="3.40.50.1820">
    <property type="entry name" value="alpha/beta hydrolase"/>
    <property type="match status" value="1"/>
</dbReference>
<accession>A0A2G5C8N1</accession>
<feature type="domain" description="AB hydrolase-1" evidence="1">
    <location>
        <begin position="53"/>
        <end position="286"/>
    </location>
</feature>
<dbReference type="InterPro" id="IPR000073">
    <property type="entry name" value="AB_hydrolase_1"/>
</dbReference>
<reference evidence="2 3" key="1">
    <citation type="submission" date="2017-09" db="EMBL/GenBank/DDBJ databases">
        <title>WGS assembly of Aquilegia coerulea Goldsmith.</title>
        <authorList>
            <person name="Hodges S."/>
            <person name="Kramer E."/>
            <person name="Nordborg M."/>
            <person name="Tomkins J."/>
            <person name="Borevitz J."/>
            <person name="Derieg N."/>
            <person name="Yan J."/>
            <person name="Mihaltcheva S."/>
            <person name="Hayes R.D."/>
            <person name="Rokhsar D."/>
        </authorList>
    </citation>
    <scope>NUCLEOTIDE SEQUENCE [LARGE SCALE GENOMIC DNA]</scope>
    <source>
        <strain evidence="3">cv. Goldsmith</strain>
    </source>
</reference>
<dbReference type="SUPFAM" id="SSF53474">
    <property type="entry name" value="alpha/beta-Hydrolases"/>
    <property type="match status" value="1"/>
</dbReference>
<dbReference type="PRINTS" id="PR00111">
    <property type="entry name" value="ABHYDROLASE"/>
</dbReference>
<dbReference type="InParanoid" id="A0A2G5C8N1"/>
<protein>
    <recommendedName>
        <fullName evidence="1">AB hydrolase-1 domain-containing protein</fullName>
    </recommendedName>
</protein>
<evidence type="ECO:0000259" key="1">
    <source>
        <dbReference type="Pfam" id="PF00561"/>
    </source>
</evidence>
<dbReference type="Proteomes" id="UP000230069">
    <property type="component" value="Unassembled WGS sequence"/>
</dbReference>
<name>A0A2G5C8N1_AQUCA</name>
<keyword evidence="3" id="KW-1185">Reference proteome</keyword>
<sequence length="306" mass="35131">MSSWFSLASFYENHLCRTFNSSGLLPQTIEIDTQTTISYWGPNPKKCQSIKKPNLVLLHGFGPRSVWQWGPQVKTLAPHFNLYVPDLIFFGNSTTKSSDRSTVFQAVSIGKLLEILEVKSYSVMGTSYGGFVAYHMARLFGDRVEKVIIASSALNKKASDHQEFLERAKVEKAEDVMLPKKANQLRNLMKLAMVNCPPYLPDFLLNDFIKNMYRENLEEKKELMKEFDFGNEACLHVSPLQQEVLIIWGECDQIFPFKKAQELMKLLGDKARLEVIKNTSHMPHCEDIKKFNDIVMKFLTESQTCR</sequence>
<gene>
    <name evidence="2" type="ORF">AQUCO_07600070v1</name>
</gene>
<evidence type="ECO:0000313" key="3">
    <source>
        <dbReference type="Proteomes" id="UP000230069"/>
    </source>
</evidence>
<dbReference type="InterPro" id="IPR052370">
    <property type="entry name" value="Meta-cleavage_hydrolase"/>
</dbReference>
<dbReference type="AlphaFoldDB" id="A0A2G5C8N1"/>
<evidence type="ECO:0000313" key="2">
    <source>
        <dbReference type="EMBL" id="PIA27650.1"/>
    </source>
</evidence>
<dbReference type="FunCoup" id="A0A2G5C8N1">
    <property type="interactions" value="467"/>
</dbReference>
<dbReference type="OrthoDB" id="6431331at2759"/>
<proteinExistence type="predicted"/>
<dbReference type="InterPro" id="IPR029058">
    <property type="entry name" value="AB_hydrolase_fold"/>
</dbReference>
<dbReference type="STRING" id="218851.A0A2G5C8N1"/>
<dbReference type="Pfam" id="PF00561">
    <property type="entry name" value="Abhydrolase_1"/>
    <property type="match status" value="1"/>
</dbReference>
<dbReference type="PANTHER" id="PTHR43139">
    <property type="entry name" value="SI:DKEY-122A22.2"/>
    <property type="match status" value="1"/>
</dbReference>
<dbReference type="EMBL" id="KZ305093">
    <property type="protein sequence ID" value="PIA27650.1"/>
    <property type="molecule type" value="Genomic_DNA"/>
</dbReference>
<dbReference type="PANTHER" id="PTHR43139:SF52">
    <property type="entry name" value="SI:DKEY-122A22.2"/>
    <property type="match status" value="1"/>
</dbReference>
<organism evidence="2 3">
    <name type="scientific">Aquilegia coerulea</name>
    <name type="common">Rocky mountain columbine</name>
    <dbReference type="NCBI Taxonomy" id="218851"/>
    <lineage>
        <taxon>Eukaryota</taxon>
        <taxon>Viridiplantae</taxon>
        <taxon>Streptophyta</taxon>
        <taxon>Embryophyta</taxon>
        <taxon>Tracheophyta</taxon>
        <taxon>Spermatophyta</taxon>
        <taxon>Magnoliopsida</taxon>
        <taxon>Ranunculales</taxon>
        <taxon>Ranunculaceae</taxon>
        <taxon>Thalictroideae</taxon>
        <taxon>Aquilegia</taxon>
    </lineage>
</organism>